<organism evidence="3 4">
    <name type="scientific">Paenibacillus hemerocallicola</name>
    <dbReference type="NCBI Taxonomy" id="1172614"/>
    <lineage>
        <taxon>Bacteria</taxon>
        <taxon>Bacillati</taxon>
        <taxon>Bacillota</taxon>
        <taxon>Bacilli</taxon>
        <taxon>Bacillales</taxon>
        <taxon>Paenibacillaceae</taxon>
        <taxon>Paenibacillus</taxon>
    </lineage>
</organism>
<dbReference type="OrthoDB" id="9776685at2"/>
<dbReference type="SUPFAM" id="SSF53474">
    <property type="entry name" value="alpha/beta-Hydrolases"/>
    <property type="match status" value="1"/>
</dbReference>
<keyword evidence="1" id="KW-1133">Transmembrane helix</keyword>
<feature type="transmembrane region" description="Helical" evidence="1">
    <location>
        <begin position="28"/>
        <end position="57"/>
    </location>
</feature>
<evidence type="ECO:0000259" key="2">
    <source>
        <dbReference type="Pfam" id="PF00561"/>
    </source>
</evidence>
<feature type="domain" description="AB hydrolase-1" evidence="2">
    <location>
        <begin position="103"/>
        <end position="213"/>
    </location>
</feature>
<dbReference type="Proteomes" id="UP000307943">
    <property type="component" value="Unassembled WGS sequence"/>
</dbReference>
<dbReference type="PANTHER" id="PTHR12277">
    <property type="entry name" value="ALPHA/BETA HYDROLASE DOMAIN-CONTAINING PROTEIN"/>
    <property type="match status" value="1"/>
</dbReference>
<keyword evidence="1" id="KW-0472">Membrane</keyword>
<reference evidence="3 4" key="1">
    <citation type="submission" date="2019-05" db="EMBL/GenBank/DDBJ databases">
        <title>We sequenced the genome of Paenibacillus hemerocallicola KCTC 33185 for further insight into its adaptation and study the phylogeny of Paenibacillus.</title>
        <authorList>
            <person name="Narsing Rao M.P."/>
        </authorList>
    </citation>
    <scope>NUCLEOTIDE SEQUENCE [LARGE SCALE GENOMIC DNA]</scope>
    <source>
        <strain evidence="3 4">KCTC 33185</strain>
    </source>
</reference>
<keyword evidence="1" id="KW-0812">Transmembrane</keyword>
<name>A0A5C4TA78_9BACL</name>
<dbReference type="PANTHER" id="PTHR12277:SF81">
    <property type="entry name" value="PROTEIN ABHD13"/>
    <property type="match status" value="1"/>
</dbReference>
<sequence length="325" mass="36311">MESTPVPSVAYNPPVFENAPIRASRKKLWILIPLAILLVLSSSAVVAFHGYVAWMLARPSIAPLSSNPLLAAGLPYADVNFTSSDGGSTLDGWFIPAEGSDKVVVFSHGYGGNREELWVPFYSLAKELNKQHYNVLLFDYGYVQPDLSVTGGVRESLELQGAIDFVKRQGMKHTYVWGFSMGAGTALQTALHSKDIEAMILDSTFLLEPDTMFHNIKQQVDLPRYPSLALIRFFFPILNGTSMDQIPYQTVKETTYPIPIFFIHGMKDAKAPHDVAELIYENQSARKSSLWLLPEGRHELLYKANKKEYVKRTMAFLNQASAGKF</sequence>
<gene>
    <name evidence="3" type="ORF">FE784_12895</name>
</gene>
<dbReference type="GO" id="GO:0016787">
    <property type="term" value="F:hydrolase activity"/>
    <property type="evidence" value="ECO:0007669"/>
    <property type="project" value="UniProtKB-KW"/>
</dbReference>
<proteinExistence type="predicted"/>
<dbReference type="InterPro" id="IPR029058">
    <property type="entry name" value="AB_hydrolase_fold"/>
</dbReference>
<evidence type="ECO:0000313" key="3">
    <source>
        <dbReference type="EMBL" id="TNJ65812.1"/>
    </source>
</evidence>
<comment type="caution">
    <text evidence="3">The sequence shown here is derived from an EMBL/GenBank/DDBJ whole genome shotgun (WGS) entry which is preliminary data.</text>
</comment>
<accession>A0A5C4TA78</accession>
<keyword evidence="4" id="KW-1185">Reference proteome</keyword>
<keyword evidence="3" id="KW-0378">Hydrolase</keyword>
<evidence type="ECO:0000256" key="1">
    <source>
        <dbReference type="SAM" id="Phobius"/>
    </source>
</evidence>
<dbReference type="AlphaFoldDB" id="A0A5C4TA78"/>
<dbReference type="EMBL" id="VDCQ01000015">
    <property type="protein sequence ID" value="TNJ65812.1"/>
    <property type="molecule type" value="Genomic_DNA"/>
</dbReference>
<dbReference type="InterPro" id="IPR000073">
    <property type="entry name" value="AB_hydrolase_1"/>
</dbReference>
<dbReference type="Pfam" id="PF00561">
    <property type="entry name" value="Abhydrolase_1"/>
    <property type="match status" value="1"/>
</dbReference>
<protein>
    <submittedName>
        <fullName evidence="3">Alpha/beta hydrolase</fullName>
    </submittedName>
</protein>
<dbReference type="RefSeq" id="WP_139602613.1">
    <property type="nucleotide sequence ID" value="NZ_VDCQ01000015.1"/>
</dbReference>
<evidence type="ECO:0000313" key="4">
    <source>
        <dbReference type="Proteomes" id="UP000307943"/>
    </source>
</evidence>
<dbReference type="Gene3D" id="3.40.50.1820">
    <property type="entry name" value="alpha/beta hydrolase"/>
    <property type="match status" value="1"/>
</dbReference>